<evidence type="ECO:0000313" key="1">
    <source>
        <dbReference type="EMBL" id="GFY81325.1"/>
    </source>
</evidence>
<dbReference type="Proteomes" id="UP000585474">
    <property type="component" value="Unassembled WGS sequence"/>
</dbReference>
<sequence>MPRGCPRSSYNCPCSGGSARIQKLQMTSVSPVLPTIRKEVDHSFIEGGGPYSSSEENPKFAAIELKQQVTTTDTSKEHDTCMALEQVAILPKTLILLQKSLQRAMANSEKMKKYFFEAKKALNKAITLESELKKSKEKLVCMSGCSTVAIGLATPTRDKWPSFAQVFSKKAGSPIYRSSVLPAEPPTWAAAASEVELPDLPKAYSPLILSGFNEEKYMNHPVEGGNEGAPRWAQMQPTSSRLEEVEKELEENIRLSSGSIMCLTSLRGMVHWRF</sequence>
<name>A0A7J0E4M2_9ERIC</name>
<gene>
    <name evidence="1" type="ORF">Acr_01g0011340</name>
</gene>
<protein>
    <submittedName>
        <fullName evidence="1">Uncharacterized protein</fullName>
    </submittedName>
</protein>
<proteinExistence type="predicted"/>
<comment type="caution">
    <text evidence="1">The sequence shown here is derived from an EMBL/GenBank/DDBJ whole genome shotgun (WGS) entry which is preliminary data.</text>
</comment>
<organism evidence="1 2">
    <name type="scientific">Actinidia rufa</name>
    <dbReference type="NCBI Taxonomy" id="165716"/>
    <lineage>
        <taxon>Eukaryota</taxon>
        <taxon>Viridiplantae</taxon>
        <taxon>Streptophyta</taxon>
        <taxon>Embryophyta</taxon>
        <taxon>Tracheophyta</taxon>
        <taxon>Spermatophyta</taxon>
        <taxon>Magnoliopsida</taxon>
        <taxon>eudicotyledons</taxon>
        <taxon>Gunneridae</taxon>
        <taxon>Pentapetalae</taxon>
        <taxon>asterids</taxon>
        <taxon>Ericales</taxon>
        <taxon>Actinidiaceae</taxon>
        <taxon>Actinidia</taxon>
    </lineage>
</organism>
<accession>A0A7J0E4M2</accession>
<evidence type="ECO:0000313" key="2">
    <source>
        <dbReference type="Proteomes" id="UP000585474"/>
    </source>
</evidence>
<reference evidence="1 2" key="1">
    <citation type="submission" date="2019-07" db="EMBL/GenBank/DDBJ databases">
        <title>De Novo Assembly of kiwifruit Actinidia rufa.</title>
        <authorList>
            <person name="Sugita-Konishi S."/>
            <person name="Sato K."/>
            <person name="Mori E."/>
            <person name="Abe Y."/>
            <person name="Kisaki G."/>
            <person name="Hamano K."/>
            <person name="Suezawa K."/>
            <person name="Otani M."/>
            <person name="Fukuda T."/>
            <person name="Manabe T."/>
            <person name="Gomi K."/>
            <person name="Tabuchi M."/>
            <person name="Akimitsu K."/>
            <person name="Kataoka I."/>
        </authorList>
    </citation>
    <scope>NUCLEOTIDE SEQUENCE [LARGE SCALE GENOMIC DNA]</scope>
    <source>
        <strain evidence="2">cv. Fuchu</strain>
    </source>
</reference>
<dbReference type="EMBL" id="BJWL01000001">
    <property type="protein sequence ID" value="GFY81325.1"/>
    <property type="molecule type" value="Genomic_DNA"/>
</dbReference>
<keyword evidence="2" id="KW-1185">Reference proteome</keyword>
<dbReference type="AlphaFoldDB" id="A0A7J0E4M2"/>